<evidence type="ECO:0000256" key="12">
    <source>
        <dbReference type="ARBA" id="ARBA00041601"/>
    </source>
</evidence>
<dbReference type="SUPFAM" id="SSF52279">
    <property type="entry name" value="Beta-D-glucan exohydrolase, C-terminal domain"/>
    <property type="match status" value="1"/>
</dbReference>
<evidence type="ECO:0000256" key="13">
    <source>
        <dbReference type="ARBA" id="ARBA00041808"/>
    </source>
</evidence>
<evidence type="ECO:0000256" key="7">
    <source>
        <dbReference type="ARBA" id="ARBA00022801"/>
    </source>
</evidence>
<evidence type="ECO:0000256" key="10">
    <source>
        <dbReference type="ARBA" id="ARBA00039579"/>
    </source>
</evidence>
<dbReference type="InterPro" id="IPR036881">
    <property type="entry name" value="Glyco_hydro_3_C_sf"/>
</dbReference>
<evidence type="ECO:0000256" key="9">
    <source>
        <dbReference type="ARBA" id="ARBA00024983"/>
    </source>
</evidence>
<protein>
    <recommendedName>
        <fullName evidence="10">Probable beta-glucosidase G</fullName>
        <ecNumber evidence="4">3.2.1.21</ecNumber>
    </recommendedName>
    <alternativeName>
        <fullName evidence="11">Beta-D-glucoside glucohydrolase G</fullName>
    </alternativeName>
    <alternativeName>
        <fullName evidence="12">Cellobiase G</fullName>
    </alternativeName>
    <alternativeName>
        <fullName evidence="13">Gentiobiase G</fullName>
    </alternativeName>
</protein>
<comment type="similarity">
    <text evidence="3">Belongs to the glycosyl hydrolase 3 family.</text>
</comment>
<feature type="compositionally biased region" description="Acidic residues" evidence="14">
    <location>
        <begin position="162"/>
        <end position="172"/>
    </location>
</feature>
<dbReference type="EMBL" id="CAUYUJ010019048">
    <property type="protein sequence ID" value="CAK0888241.1"/>
    <property type="molecule type" value="Genomic_DNA"/>
</dbReference>
<feature type="compositionally biased region" description="Low complexity" evidence="14">
    <location>
        <begin position="219"/>
        <end position="233"/>
    </location>
</feature>
<keyword evidence="5" id="KW-0964">Secreted</keyword>
<organism evidence="16 17">
    <name type="scientific">Prorocentrum cordatum</name>
    <dbReference type="NCBI Taxonomy" id="2364126"/>
    <lineage>
        <taxon>Eukaryota</taxon>
        <taxon>Sar</taxon>
        <taxon>Alveolata</taxon>
        <taxon>Dinophyceae</taxon>
        <taxon>Prorocentrales</taxon>
        <taxon>Prorocentraceae</taxon>
        <taxon>Prorocentrum</taxon>
    </lineage>
</organism>
<dbReference type="InterPro" id="IPR017853">
    <property type="entry name" value="GH"/>
</dbReference>
<comment type="caution">
    <text evidence="16">The sequence shown here is derived from an EMBL/GenBank/DDBJ whole genome shotgun (WGS) entry which is preliminary data.</text>
</comment>
<evidence type="ECO:0000256" key="3">
    <source>
        <dbReference type="ARBA" id="ARBA00005336"/>
    </source>
</evidence>
<feature type="domain" description="Apple" evidence="15">
    <location>
        <begin position="251"/>
        <end position="325"/>
    </location>
</feature>
<keyword evidence="8" id="KW-0326">Glycosidase</keyword>
<dbReference type="InterPro" id="IPR003609">
    <property type="entry name" value="Pan_app"/>
</dbReference>
<dbReference type="EC" id="3.2.1.21" evidence="4"/>
<evidence type="ECO:0000256" key="8">
    <source>
        <dbReference type="ARBA" id="ARBA00023295"/>
    </source>
</evidence>
<evidence type="ECO:0000256" key="6">
    <source>
        <dbReference type="ARBA" id="ARBA00022729"/>
    </source>
</evidence>
<reference evidence="16" key="1">
    <citation type="submission" date="2023-10" db="EMBL/GenBank/DDBJ databases">
        <authorList>
            <person name="Chen Y."/>
            <person name="Shah S."/>
            <person name="Dougan E. K."/>
            <person name="Thang M."/>
            <person name="Chan C."/>
        </authorList>
    </citation>
    <scope>NUCLEOTIDE SEQUENCE [LARGE SCALE GENOMIC DNA]</scope>
</reference>
<evidence type="ECO:0000256" key="4">
    <source>
        <dbReference type="ARBA" id="ARBA00012744"/>
    </source>
</evidence>
<feature type="region of interest" description="Disordered" evidence="14">
    <location>
        <begin position="152"/>
        <end position="243"/>
    </location>
</feature>
<dbReference type="Proteomes" id="UP001189429">
    <property type="component" value="Unassembled WGS sequence"/>
</dbReference>
<name>A0ABN9WNL0_9DINO</name>
<comment type="subcellular location">
    <subcellularLocation>
        <location evidence="2">Secreted</location>
    </subcellularLocation>
</comment>
<accession>A0ABN9WNL0</accession>
<keyword evidence="17" id="KW-1185">Reference proteome</keyword>
<comment type="catalytic activity">
    <reaction evidence="1">
        <text>Hydrolysis of terminal, non-reducing beta-D-glucosyl residues with release of beta-D-glucose.</text>
        <dbReference type="EC" id="3.2.1.21"/>
    </reaction>
</comment>
<evidence type="ECO:0000256" key="5">
    <source>
        <dbReference type="ARBA" id="ARBA00022525"/>
    </source>
</evidence>
<proteinExistence type="inferred from homology"/>
<evidence type="ECO:0000256" key="2">
    <source>
        <dbReference type="ARBA" id="ARBA00004613"/>
    </source>
</evidence>
<evidence type="ECO:0000313" key="16">
    <source>
        <dbReference type="EMBL" id="CAK0888241.1"/>
    </source>
</evidence>
<evidence type="ECO:0000313" key="17">
    <source>
        <dbReference type="Proteomes" id="UP001189429"/>
    </source>
</evidence>
<dbReference type="PROSITE" id="PS50948">
    <property type="entry name" value="PAN"/>
    <property type="match status" value="1"/>
</dbReference>
<evidence type="ECO:0000256" key="1">
    <source>
        <dbReference type="ARBA" id="ARBA00000448"/>
    </source>
</evidence>
<dbReference type="InterPro" id="IPR001764">
    <property type="entry name" value="Glyco_hydro_3_N"/>
</dbReference>
<dbReference type="Gene3D" id="3.20.20.300">
    <property type="entry name" value="Glycoside hydrolase, family 3, N-terminal domain"/>
    <property type="match status" value="1"/>
</dbReference>
<dbReference type="PRINTS" id="PR00133">
    <property type="entry name" value="GLHYDRLASE3"/>
</dbReference>
<dbReference type="InterPro" id="IPR036962">
    <property type="entry name" value="Glyco_hydro_3_N_sf"/>
</dbReference>
<keyword evidence="7" id="KW-0378">Hydrolase</keyword>
<dbReference type="Pfam" id="PF01915">
    <property type="entry name" value="Glyco_hydro_3_C"/>
    <property type="match status" value="1"/>
</dbReference>
<dbReference type="Pfam" id="PF00933">
    <property type="entry name" value="Glyco_hydro_3"/>
    <property type="match status" value="1"/>
</dbReference>
<evidence type="ECO:0000256" key="14">
    <source>
        <dbReference type="SAM" id="MobiDB-lite"/>
    </source>
</evidence>
<dbReference type="SUPFAM" id="SSF51445">
    <property type="entry name" value="(Trans)glycosidases"/>
    <property type="match status" value="1"/>
</dbReference>
<evidence type="ECO:0000259" key="15">
    <source>
        <dbReference type="PROSITE" id="PS50948"/>
    </source>
</evidence>
<keyword evidence="6" id="KW-0732">Signal</keyword>
<sequence length="893" mass="94985">MHRHEILRLAEEGGDSSDGVGSKRRSDVAPSFIAAGATRCLLACALAAASSSLTAYFAATVHRPATARLGHGATITLEKLEFSTRPNTGCDNWRSIVVIKDSKPTAEECYGVCASTDGCRSAGYQTKDCPGNGLQQGSCFIYGGDCETTDDDCWDLVSPPEPEPEGPEEPEPEATTSQQPAEAAARALRRPGEAFDAPPAEADTPARRPGEAFDPPPAEADAQSHAAEAAPPDSDTATANKTTPHTAGFGCGNWRSFQVGSFHKGLSADECGEECQATTGCQSYTFQPNAECDGDGSGEGACMLFVGKNCSLVQDDCWDYYELQTQDSHCNSAAPLAVPETRAEVSAWAADLVSQMTNTEKWTMVRGTMNKGSWVGMIKGIRRLGIPPLTMQDGPQGFRTTSRELVGQVTSWPCALAVTATWDARAMRRWAQAMGQEFKAKGASIALGPGVNVNRVAVNGRNAEYISGEDTYLASKLVGEFVQGMQGEGVAAVVKHFVNNEQEDDRTEVDIIIDERTLWEVYYPPFQAAVDAGVASVMCSYNSVNGHPACENIKTLQEDLKGTMGFDGFVMSDWDAIKTTHGAAAGADQDLPAGTFFTDEVLENLSSTRLNDMVQRVLQGMARAWAASPDGLCAPGCACGHAHGVVEDSKATAPLLAEHRTLAQDLASQGAVLLKNERGALPLKAAGKVAVLGRACDARHNISLDDWLDMDYYVVGGSGRVAATNATSVVQGLRKSNLTLEESLVNDLKLARFALAGSQVAVVCGGVSSTESLDRKNLSLNEDMFIFRVISIASELQVPVVVVALAPGPVVMGWRHEASAVLLMFLSGERTGDAAAAVMTGQVNPSGRLPLTIPVFESDPVPHCSCLRVLESVILSPKLVDRSPQIRSSWFEM</sequence>
<comment type="function">
    <text evidence="9">Beta-glucosidases are one of a number of cellulolytic enzymes involved in the degradation of cellulosic biomass. Catalyzes the last step releasing glucose from the inhibitory cellobiose.</text>
</comment>
<dbReference type="InterPro" id="IPR050288">
    <property type="entry name" value="Cellulose_deg_GH3"/>
</dbReference>
<gene>
    <name evidence="16" type="ORF">PCOR1329_LOCUS69061</name>
</gene>
<dbReference type="PANTHER" id="PTHR42715:SF12">
    <property type="entry name" value="BETA-GLUCOSIDASE G-RELATED"/>
    <property type="match status" value="1"/>
</dbReference>
<dbReference type="Pfam" id="PF14295">
    <property type="entry name" value="PAN_4"/>
    <property type="match status" value="2"/>
</dbReference>
<evidence type="ECO:0000256" key="11">
    <source>
        <dbReference type="ARBA" id="ARBA00041276"/>
    </source>
</evidence>
<dbReference type="PANTHER" id="PTHR42715">
    <property type="entry name" value="BETA-GLUCOSIDASE"/>
    <property type="match status" value="1"/>
</dbReference>
<dbReference type="InterPro" id="IPR002772">
    <property type="entry name" value="Glyco_hydro_3_C"/>
</dbReference>
<dbReference type="Gene3D" id="3.40.50.1700">
    <property type="entry name" value="Glycoside hydrolase family 3 C-terminal domain"/>
    <property type="match status" value="1"/>
</dbReference>